<evidence type="ECO:0000313" key="1">
    <source>
        <dbReference type="EMBL" id="KKR70749.1"/>
    </source>
</evidence>
<comment type="caution">
    <text evidence="1">The sequence shown here is derived from an EMBL/GenBank/DDBJ whole genome shotgun (WGS) entry which is preliminary data.</text>
</comment>
<dbReference type="InterPro" id="IPR018247">
    <property type="entry name" value="EF_Hand_1_Ca_BS"/>
</dbReference>
<name>A0A0G0T157_9BACT</name>
<sequence>TVNSITDITHIAWKLNDLLPGQTQTPRVVRVTLIGDTETAAFATTINLFKPESRTDTLSRVELSLFKCTGIVQVGQDCQMSALAYDTANLPMSDNVTYTWGISSASSVGTLNQTNGNITNFSAQNVGAGDIWVLAQHENIQAQKSINIQVELASKSGTPKQPTVSTPNPVKNIVKQLPNPTATITINADLNTDGTANCKDMKILVSQFGQKGTSLTGDLNHDGLVNGIDYNTILRNYTPGDTTLCSR</sequence>
<dbReference type="EMBL" id="LBZM01000045">
    <property type="protein sequence ID" value="KKR70749.1"/>
    <property type="molecule type" value="Genomic_DNA"/>
</dbReference>
<protein>
    <recommendedName>
        <fullName evidence="3">Dockerin domain-containing protein</fullName>
    </recommendedName>
</protein>
<organism evidence="1 2">
    <name type="scientific">Candidatus Roizmanbacteria bacterium GW2011_GWB1_40_7</name>
    <dbReference type="NCBI Taxonomy" id="1618482"/>
    <lineage>
        <taxon>Bacteria</taxon>
        <taxon>Candidatus Roizmaniibacteriota</taxon>
    </lineage>
</organism>
<dbReference type="AlphaFoldDB" id="A0A0G0T157"/>
<accession>A0A0G0T157</accession>
<evidence type="ECO:0008006" key="3">
    <source>
        <dbReference type="Google" id="ProtNLM"/>
    </source>
</evidence>
<gene>
    <name evidence="1" type="ORF">UU14_C0045G0012</name>
</gene>
<proteinExistence type="predicted"/>
<feature type="non-terminal residue" evidence="1">
    <location>
        <position position="1"/>
    </location>
</feature>
<reference evidence="1 2" key="1">
    <citation type="journal article" date="2015" name="Nature">
        <title>rRNA introns, odd ribosomes, and small enigmatic genomes across a large radiation of phyla.</title>
        <authorList>
            <person name="Brown C.T."/>
            <person name="Hug L.A."/>
            <person name="Thomas B.C."/>
            <person name="Sharon I."/>
            <person name="Castelle C.J."/>
            <person name="Singh A."/>
            <person name="Wilkins M.J."/>
            <person name="Williams K.H."/>
            <person name="Banfield J.F."/>
        </authorList>
    </citation>
    <scope>NUCLEOTIDE SEQUENCE [LARGE SCALE GENOMIC DNA]</scope>
</reference>
<dbReference type="Proteomes" id="UP000034664">
    <property type="component" value="Unassembled WGS sequence"/>
</dbReference>
<evidence type="ECO:0000313" key="2">
    <source>
        <dbReference type="Proteomes" id="UP000034664"/>
    </source>
</evidence>
<dbReference type="PROSITE" id="PS00018">
    <property type="entry name" value="EF_HAND_1"/>
    <property type="match status" value="1"/>
</dbReference>